<dbReference type="AlphaFoldDB" id="A0A9P6HM83"/>
<dbReference type="Proteomes" id="UP000736335">
    <property type="component" value="Unassembled WGS sequence"/>
</dbReference>
<dbReference type="GO" id="GO:0005737">
    <property type="term" value="C:cytoplasm"/>
    <property type="evidence" value="ECO:0007669"/>
    <property type="project" value="TreeGrafter"/>
</dbReference>
<dbReference type="InterPro" id="IPR008271">
    <property type="entry name" value="Ser/Thr_kinase_AS"/>
</dbReference>
<keyword evidence="2" id="KW-0418">Kinase</keyword>
<dbReference type="SMART" id="SM00220">
    <property type="entry name" value="S_TKc"/>
    <property type="match status" value="1"/>
</dbReference>
<name>A0A9P6HM83_9AGAM</name>
<dbReference type="EMBL" id="WIUZ02000002">
    <property type="protein sequence ID" value="KAF9790648.1"/>
    <property type="molecule type" value="Genomic_DNA"/>
</dbReference>
<dbReference type="InterPro" id="IPR000719">
    <property type="entry name" value="Prot_kinase_dom"/>
</dbReference>
<accession>A0A9P6HM83</accession>
<dbReference type="Pfam" id="PF07714">
    <property type="entry name" value="PK_Tyr_Ser-Thr"/>
    <property type="match status" value="1"/>
</dbReference>
<dbReference type="OrthoDB" id="10252171at2759"/>
<comment type="caution">
    <text evidence="2">The sequence shown here is derived from an EMBL/GenBank/DDBJ whole genome shotgun (WGS) entry which is preliminary data.</text>
</comment>
<evidence type="ECO:0000313" key="3">
    <source>
        <dbReference type="Proteomes" id="UP000736335"/>
    </source>
</evidence>
<evidence type="ECO:0000313" key="2">
    <source>
        <dbReference type="EMBL" id="KAF9790648.1"/>
    </source>
</evidence>
<dbReference type="Gene3D" id="1.10.510.10">
    <property type="entry name" value="Transferase(Phosphotransferase) domain 1"/>
    <property type="match status" value="1"/>
</dbReference>
<proteinExistence type="predicted"/>
<protein>
    <submittedName>
        <fullName evidence="2">Kinase-like domain-containing protein</fullName>
    </submittedName>
</protein>
<keyword evidence="2" id="KW-0808">Transferase</keyword>
<feature type="domain" description="Protein kinase" evidence="1">
    <location>
        <begin position="113"/>
        <end position="375"/>
    </location>
</feature>
<dbReference type="SUPFAM" id="SSF56112">
    <property type="entry name" value="Protein kinase-like (PK-like)"/>
    <property type="match status" value="1"/>
</dbReference>
<dbReference type="GO" id="GO:0005524">
    <property type="term" value="F:ATP binding"/>
    <property type="evidence" value="ECO:0007669"/>
    <property type="project" value="InterPro"/>
</dbReference>
<dbReference type="PANTHER" id="PTHR23257">
    <property type="entry name" value="SERINE-THREONINE PROTEIN KINASE"/>
    <property type="match status" value="1"/>
</dbReference>
<dbReference type="InterPro" id="IPR011009">
    <property type="entry name" value="Kinase-like_dom_sf"/>
</dbReference>
<organism evidence="2 3">
    <name type="scientific">Thelephora terrestris</name>
    <dbReference type="NCBI Taxonomy" id="56493"/>
    <lineage>
        <taxon>Eukaryota</taxon>
        <taxon>Fungi</taxon>
        <taxon>Dikarya</taxon>
        <taxon>Basidiomycota</taxon>
        <taxon>Agaricomycotina</taxon>
        <taxon>Agaricomycetes</taxon>
        <taxon>Thelephorales</taxon>
        <taxon>Thelephoraceae</taxon>
        <taxon>Thelephora</taxon>
    </lineage>
</organism>
<dbReference type="PROSITE" id="PS00108">
    <property type="entry name" value="PROTEIN_KINASE_ST"/>
    <property type="match status" value="1"/>
</dbReference>
<dbReference type="PROSITE" id="PS50011">
    <property type="entry name" value="PROTEIN_KINASE_DOM"/>
    <property type="match status" value="1"/>
</dbReference>
<sequence>MPFEAARAGTLLGPQQIDSCLTVLSDTQFWTKTNSTEITPSEGVQSLLNSPSDIARVLNFQGSEAQEFIDFLDQALLRSNLDKQHWRRCIRLIRKISKARGIIPSSYIVQEEYLQQNIHYDGRFTELCEGEYQGRTVWSINLANHPYSGFAQRLCREIIAWKHLTHENILPLLGVSISTDTSCFRILTEWMPHGNIMRYARSNPAANRLELLSEVMSGVTYLHDHSIVHGDLKGANILVDDAGIACVADFGLATVTDLSAFFSETIDSTGGTYQWMSPELLDPKGFKSNGRSTRESDCYALGMVIYEVLTGLRPFHDMRHLTFIPPVLRGERPEQPPQAESLGISDTIWELVQSCWSETIATRPTARELLDHLSFASPSWRPPTVYPAIVDDADSTASLDSSSSS</sequence>
<evidence type="ECO:0000259" key="1">
    <source>
        <dbReference type="PROSITE" id="PS50011"/>
    </source>
</evidence>
<dbReference type="InterPro" id="IPR050167">
    <property type="entry name" value="Ser_Thr_protein_kinase"/>
</dbReference>
<dbReference type="GO" id="GO:0004672">
    <property type="term" value="F:protein kinase activity"/>
    <property type="evidence" value="ECO:0007669"/>
    <property type="project" value="InterPro"/>
</dbReference>
<keyword evidence="3" id="KW-1185">Reference proteome</keyword>
<dbReference type="InterPro" id="IPR001245">
    <property type="entry name" value="Ser-Thr/Tyr_kinase_cat_dom"/>
</dbReference>
<gene>
    <name evidence="2" type="ORF">BJ322DRAFT_1104305</name>
</gene>
<reference evidence="2" key="2">
    <citation type="submission" date="2020-11" db="EMBL/GenBank/DDBJ databases">
        <authorList>
            <consortium name="DOE Joint Genome Institute"/>
            <person name="Kuo A."/>
            <person name="Miyauchi S."/>
            <person name="Kiss E."/>
            <person name="Drula E."/>
            <person name="Kohler A."/>
            <person name="Sanchez-Garcia M."/>
            <person name="Andreopoulos B."/>
            <person name="Barry K.W."/>
            <person name="Bonito G."/>
            <person name="Buee M."/>
            <person name="Carver A."/>
            <person name="Chen C."/>
            <person name="Cichocki N."/>
            <person name="Clum A."/>
            <person name="Culley D."/>
            <person name="Crous P.W."/>
            <person name="Fauchery L."/>
            <person name="Girlanda M."/>
            <person name="Hayes R."/>
            <person name="Keri Z."/>
            <person name="Labutti K."/>
            <person name="Lipzen A."/>
            <person name="Lombard V."/>
            <person name="Magnuson J."/>
            <person name="Maillard F."/>
            <person name="Morin E."/>
            <person name="Murat C."/>
            <person name="Nolan M."/>
            <person name="Ohm R."/>
            <person name="Pangilinan J."/>
            <person name="Pereira M."/>
            <person name="Perotto S."/>
            <person name="Peter M."/>
            <person name="Riley R."/>
            <person name="Sitrit Y."/>
            <person name="Stielow B."/>
            <person name="Szollosi G."/>
            <person name="Zifcakova L."/>
            <person name="Stursova M."/>
            <person name="Spatafora J.W."/>
            <person name="Tedersoo L."/>
            <person name="Vaario L.-M."/>
            <person name="Yamada A."/>
            <person name="Yan M."/>
            <person name="Wang P."/>
            <person name="Xu J."/>
            <person name="Bruns T."/>
            <person name="Baldrian P."/>
            <person name="Vilgalys R."/>
            <person name="Henrissat B."/>
            <person name="Grigoriev I.V."/>
            <person name="Hibbett D."/>
            <person name="Nagy L.G."/>
            <person name="Martin F.M."/>
        </authorList>
    </citation>
    <scope>NUCLEOTIDE SEQUENCE</scope>
    <source>
        <strain evidence="2">UH-Tt-Lm1</strain>
    </source>
</reference>
<dbReference type="GO" id="GO:0007165">
    <property type="term" value="P:signal transduction"/>
    <property type="evidence" value="ECO:0007669"/>
    <property type="project" value="TreeGrafter"/>
</dbReference>
<reference evidence="2" key="1">
    <citation type="journal article" date="2020" name="Nat. Commun.">
        <title>Large-scale genome sequencing of mycorrhizal fungi provides insights into the early evolution of symbiotic traits.</title>
        <authorList>
            <person name="Miyauchi S."/>
            <person name="Kiss E."/>
            <person name="Kuo A."/>
            <person name="Drula E."/>
            <person name="Kohler A."/>
            <person name="Sanchez-Garcia M."/>
            <person name="Morin E."/>
            <person name="Andreopoulos B."/>
            <person name="Barry K.W."/>
            <person name="Bonito G."/>
            <person name="Buee M."/>
            <person name="Carver A."/>
            <person name="Chen C."/>
            <person name="Cichocki N."/>
            <person name="Clum A."/>
            <person name="Culley D."/>
            <person name="Crous P.W."/>
            <person name="Fauchery L."/>
            <person name="Girlanda M."/>
            <person name="Hayes R.D."/>
            <person name="Keri Z."/>
            <person name="LaButti K."/>
            <person name="Lipzen A."/>
            <person name="Lombard V."/>
            <person name="Magnuson J."/>
            <person name="Maillard F."/>
            <person name="Murat C."/>
            <person name="Nolan M."/>
            <person name="Ohm R.A."/>
            <person name="Pangilinan J."/>
            <person name="Pereira M.F."/>
            <person name="Perotto S."/>
            <person name="Peter M."/>
            <person name="Pfister S."/>
            <person name="Riley R."/>
            <person name="Sitrit Y."/>
            <person name="Stielow J.B."/>
            <person name="Szollosi G."/>
            <person name="Zifcakova L."/>
            <person name="Stursova M."/>
            <person name="Spatafora J.W."/>
            <person name="Tedersoo L."/>
            <person name="Vaario L.M."/>
            <person name="Yamada A."/>
            <person name="Yan M."/>
            <person name="Wang P."/>
            <person name="Xu J."/>
            <person name="Bruns T."/>
            <person name="Baldrian P."/>
            <person name="Vilgalys R."/>
            <person name="Dunand C."/>
            <person name="Henrissat B."/>
            <person name="Grigoriev I.V."/>
            <person name="Hibbett D."/>
            <person name="Nagy L.G."/>
            <person name="Martin F.M."/>
        </authorList>
    </citation>
    <scope>NUCLEOTIDE SEQUENCE</scope>
    <source>
        <strain evidence="2">UH-Tt-Lm1</strain>
    </source>
</reference>